<dbReference type="InterPro" id="IPR029058">
    <property type="entry name" value="AB_hydrolase_fold"/>
</dbReference>
<evidence type="ECO:0000313" key="2">
    <source>
        <dbReference type="EMBL" id="PTU33176.1"/>
    </source>
</evidence>
<reference evidence="2 3" key="1">
    <citation type="submission" date="2018-04" db="EMBL/GenBank/DDBJ databases">
        <title>Novel species isolated from glacier.</title>
        <authorList>
            <person name="Liu Q."/>
            <person name="Xin Y.-H."/>
        </authorList>
    </citation>
    <scope>NUCLEOTIDE SEQUENCE [LARGE SCALE GENOMIC DNA]</scope>
    <source>
        <strain evidence="2 3">GT1R17</strain>
    </source>
</reference>
<gene>
    <name evidence="2" type="ORF">CJD38_03490</name>
</gene>
<comment type="caution">
    <text evidence="2">The sequence shown here is derived from an EMBL/GenBank/DDBJ whole genome shotgun (WGS) entry which is preliminary data.</text>
</comment>
<feature type="signal peptide" evidence="1">
    <location>
        <begin position="1"/>
        <end position="27"/>
    </location>
</feature>
<dbReference type="EMBL" id="QANS01000001">
    <property type="protein sequence ID" value="PTU33176.1"/>
    <property type="molecule type" value="Genomic_DNA"/>
</dbReference>
<dbReference type="InterPro" id="IPR021440">
    <property type="entry name" value="DUF3089"/>
</dbReference>
<evidence type="ECO:0000256" key="1">
    <source>
        <dbReference type="SAM" id="SignalP"/>
    </source>
</evidence>
<dbReference type="Pfam" id="PF11288">
    <property type="entry name" value="DUF3089"/>
    <property type="match status" value="1"/>
</dbReference>
<sequence>MMIGKLLRRYGVFLSTLLLALALPVSAAPIAVPALSLSGAVNYQDMNSWLCHPSMAYSQNICNRSLATRTVQANGAATMSRIYANYNAPVDCFYVYPTASTDLITNSDALADENERQTTLSQVGNYGSVCRVFAPIYRQRTLTLLAISTLAGPLLPLDLATAAEQMAYGDVKAAFANYLKYHNKGRGFILVGHSQGATILKRLVAEEIETQPGLHDRLVAAHLMGSAVEVPNGADVGGTFAQTPACRHADQTGCVIAYSSYREGDPELSAPRYGRAVTPGNRALCVNPAALTGGEATLDMTMPYLLPPIFQVLIKSHGTGGPYADRVTNLSTMSSTPFFAVPGQIRGQCVADAAGTNYLRIRIAANASDPRADDYPAEFYGGTGWGMHLADIWLAQGDLVRLAQSQSAAWLAAH</sequence>
<organism evidence="2 3">
    <name type="scientific">Stenotrophobium rhamnosiphilum</name>
    <dbReference type="NCBI Taxonomy" id="2029166"/>
    <lineage>
        <taxon>Bacteria</taxon>
        <taxon>Pseudomonadati</taxon>
        <taxon>Pseudomonadota</taxon>
        <taxon>Gammaproteobacteria</taxon>
        <taxon>Nevskiales</taxon>
        <taxon>Nevskiaceae</taxon>
        <taxon>Stenotrophobium</taxon>
    </lineage>
</organism>
<dbReference type="Proteomes" id="UP000244248">
    <property type="component" value="Unassembled WGS sequence"/>
</dbReference>
<feature type="chain" id="PRO_5015395826" evidence="1">
    <location>
        <begin position="28"/>
        <end position="414"/>
    </location>
</feature>
<evidence type="ECO:0000313" key="3">
    <source>
        <dbReference type="Proteomes" id="UP000244248"/>
    </source>
</evidence>
<dbReference type="SUPFAM" id="SSF53474">
    <property type="entry name" value="alpha/beta-Hydrolases"/>
    <property type="match status" value="1"/>
</dbReference>
<keyword evidence="3" id="KW-1185">Reference proteome</keyword>
<keyword evidence="1" id="KW-0732">Signal</keyword>
<name>A0A2T5MKS0_9GAMM</name>
<dbReference type="OrthoDB" id="9794645at2"/>
<proteinExistence type="predicted"/>
<dbReference type="AlphaFoldDB" id="A0A2T5MKS0"/>
<dbReference type="RefSeq" id="WP_107938885.1">
    <property type="nucleotide sequence ID" value="NZ_QANS01000001.1"/>
</dbReference>
<protein>
    <submittedName>
        <fullName evidence="2">Lysophospholipase</fullName>
    </submittedName>
</protein>
<accession>A0A2T5MKS0</accession>